<dbReference type="AlphaFoldDB" id="A0A9J7BIY1"/>
<evidence type="ECO:0000313" key="1">
    <source>
        <dbReference type="EMBL" id="UWZ82639.1"/>
    </source>
</evidence>
<accession>A0A9J7BIY1</accession>
<sequence length="121" mass="13736">MLQISDDPDIAVPRVLLLESAGFVVEHCTTWQVRTLGNLDRFDVFFFCQSIDPQSAGELAIRIRREAPRARILRVRAKRGDYDHLANLYLHAPTPPEELLHAMQLLVSTLPPRPEHGESVL</sequence>
<proteinExistence type="predicted"/>
<dbReference type="Proteomes" id="UP001059380">
    <property type="component" value="Chromosome"/>
</dbReference>
<reference evidence="1" key="1">
    <citation type="submission" date="2021-04" db="EMBL/GenBank/DDBJ databases">
        <title>Phylogenetic analysis of Acidobacteriaceae.</title>
        <authorList>
            <person name="Qiu L."/>
            <person name="Zhang Q."/>
        </authorList>
    </citation>
    <scope>NUCLEOTIDE SEQUENCE</scope>
    <source>
        <strain evidence="1">DSM 25168</strain>
    </source>
</reference>
<dbReference type="EMBL" id="CP093313">
    <property type="protein sequence ID" value="UWZ82639.1"/>
    <property type="molecule type" value="Genomic_DNA"/>
</dbReference>
<keyword evidence="2" id="KW-1185">Reference proteome</keyword>
<evidence type="ECO:0000313" key="2">
    <source>
        <dbReference type="Proteomes" id="UP001059380"/>
    </source>
</evidence>
<dbReference type="KEGG" id="orp:MOP44_18960"/>
<protein>
    <submittedName>
        <fullName evidence="1">Uncharacterized protein</fullName>
    </submittedName>
</protein>
<dbReference type="RefSeq" id="WP_260791826.1">
    <property type="nucleotide sequence ID" value="NZ_CP093313.1"/>
</dbReference>
<organism evidence="1 2">
    <name type="scientific">Occallatibacter riparius</name>
    <dbReference type="NCBI Taxonomy" id="1002689"/>
    <lineage>
        <taxon>Bacteria</taxon>
        <taxon>Pseudomonadati</taxon>
        <taxon>Acidobacteriota</taxon>
        <taxon>Terriglobia</taxon>
        <taxon>Terriglobales</taxon>
        <taxon>Acidobacteriaceae</taxon>
        <taxon>Occallatibacter</taxon>
    </lineage>
</organism>
<name>A0A9J7BIY1_9BACT</name>
<gene>
    <name evidence="1" type="ORF">MOP44_18960</name>
</gene>